<dbReference type="Proteomes" id="UP000235739">
    <property type="component" value="Unassembled WGS sequence"/>
</dbReference>
<evidence type="ECO:0000313" key="1">
    <source>
        <dbReference type="EMBL" id="PMQ21601.1"/>
    </source>
</evidence>
<comment type="caution">
    <text evidence="1">The sequence shown here is derived from an EMBL/GenBank/DDBJ whole genome shotgun (WGS) entry which is preliminary data.</text>
</comment>
<protein>
    <submittedName>
        <fullName evidence="1">Uncharacterized protein</fullName>
    </submittedName>
</protein>
<sequence length="77" mass="8805">MDGNYGPRTSEEIHLFNKSDNYRAGYYAGKWQRPTKDENEYALAVANLTGGAYLDGFTMGRRAHKHGIKRPTRKAKR</sequence>
<dbReference type="AlphaFoldDB" id="A0A2N7S633"/>
<evidence type="ECO:0000313" key="2">
    <source>
        <dbReference type="Proteomes" id="UP000235739"/>
    </source>
</evidence>
<organism evidence="1 2">
    <name type="scientific">Glutamicibacter arilaitensis</name>
    <dbReference type="NCBI Taxonomy" id="256701"/>
    <lineage>
        <taxon>Bacteria</taxon>
        <taxon>Bacillati</taxon>
        <taxon>Actinomycetota</taxon>
        <taxon>Actinomycetes</taxon>
        <taxon>Micrococcales</taxon>
        <taxon>Micrococcaceae</taxon>
        <taxon>Glutamicibacter</taxon>
    </lineage>
</organism>
<proteinExistence type="predicted"/>
<dbReference type="EMBL" id="PNQX01000001">
    <property type="protein sequence ID" value="PMQ21601.1"/>
    <property type="molecule type" value="Genomic_DNA"/>
</dbReference>
<accession>A0A2N7S633</accession>
<reference evidence="1 2" key="1">
    <citation type="journal article" date="2017" name="Elife">
        <title>Extensive horizontal gene transfer in cheese-associated bacteria.</title>
        <authorList>
            <person name="Bonham K.S."/>
            <person name="Wolfe B.E."/>
            <person name="Dutton R.J."/>
        </authorList>
    </citation>
    <scope>NUCLEOTIDE SEQUENCE [LARGE SCALE GENOMIC DNA]</scope>
    <source>
        <strain evidence="1 2">JB182</strain>
    </source>
</reference>
<name>A0A2N7S633_9MICC</name>
<gene>
    <name evidence="1" type="ORF">CIK84_08755</name>
</gene>